<name>A0A495JEV6_9ACTN</name>
<feature type="domain" description="ABC3 transporter permease C-terminal" evidence="8">
    <location>
        <begin position="732"/>
        <end position="846"/>
    </location>
</feature>
<accession>A0A495JEV6</accession>
<keyword evidence="2" id="KW-1003">Cell membrane</keyword>
<feature type="transmembrane region" description="Helical" evidence="7">
    <location>
        <begin position="486"/>
        <end position="508"/>
    </location>
</feature>
<organism evidence="9 10">
    <name type="scientific">Micromonospora pisi</name>
    <dbReference type="NCBI Taxonomy" id="589240"/>
    <lineage>
        <taxon>Bacteria</taxon>
        <taxon>Bacillati</taxon>
        <taxon>Actinomycetota</taxon>
        <taxon>Actinomycetes</taxon>
        <taxon>Micromonosporales</taxon>
        <taxon>Micromonosporaceae</taxon>
        <taxon>Micromonospora</taxon>
    </lineage>
</organism>
<comment type="caution">
    <text evidence="9">The sequence shown here is derived from an EMBL/GenBank/DDBJ whole genome shotgun (WGS) entry which is preliminary data.</text>
</comment>
<comment type="similarity">
    <text evidence="6">Belongs to the ABC-4 integral membrane protein family.</text>
</comment>
<feature type="transmembrane region" description="Helical" evidence="7">
    <location>
        <begin position="344"/>
        <end position="372"/>
    </location>
</feature>
<evidence type="ECO:0000256" key="1">
    <source>
        <dbReference type="ARBA" id="ARBA00004651"/>
    </source>
</evidence>
<feature type="transmembrane region" description="Helical" evidence="7">
    <location>
        <begin position="250"/>
        <end position="278"/>
    </location>
</feature>
<keyword evidence="10" id="KW-1185">Reference proteome</keyword>
<dbReference type="Proteomes" id="UP000277671">
    <property type="component" value="Unassembled WGS sequence"/>
</dbReference>
<feature type="transmembrane region" description="Helical" evidence="7">
    <location>
        <begin position="774"/>
        <end position="796"/>
    </location>
</feature>
<feature type="transmembrane region" description="Helical" evidence="7">
    <location>
        <begin position="724"/>
        <end position="753"/>
    </location>
</feature>
<feature type="transmembrane region" description="Helical" evidence="7">
    <location>
        <begin position="816"/>
        <end position="836"/>
    </location>
</feature>
<sequence>MRALLRTQLGGVARRPSRLLLTGLAILVASFVVFAAVLAQQIVARTVEATGASTPAAADLVVGDAEGNATTVSVLRQVRELPGVAEAVGRLDAGLQIGGSGGSWLRLSGDPGTGPLALARVTQGSYPDAANEIAVTARTAERLGLAVGAVTTARIEPEAPPIRMTVTGLVEADQDFGQDAYAPDGFVSALGAQEHVRQIDLRLAPGASLTAVRKQVDRIVAAAGGDRPPVRTGAEVRTAEAKGVVDRLKMVFVLVGMFIGVAVAAAALVATSTFRIVFAQRMRQLALLRAIGAGQGGLARALAFEGALTGLVTGTVGVAVALAFGHALALALRAFGLTVASPGFPLLPAVAVVAGATLITLLAVLAPAFSAARVAPLEALRAASTTSGRRDVGLVRLVLGLLLTAGAGMTVLLVFTQLPEPEALEYDAVPALALVVVSGTLAFFALVALGPVLVRPVLWLVGWPLRQLGPVGRLAVGGIGGAPRRAAAVSVVVALGVTLIAGVLVGGASMRALADREMALSAPADFELSTSDGSLLPSAVVDGVRGRGELTHVAPYRRLDGVGVSLPGSSGTGSAGGGETRFGATDLDLAALPELDKLDVRSGRLADLGPGRVVLPAYVARYSGLRAGDRVVLTREQRKIEVGVAAILPGNTPLGSGVVVDSADLDRLGATAGYVGLLADATKAGEDGRNAAQKALRQAVTGADGVGVTVLADQRDEINGLVDAMLGVALGLIGLTVLIAVVGVGTTTALSVVERVRESGLLRAVGLSRASLRIMLTAEAGLYGLIGATLGLLLGVPYAWLTVEALGANAPLELPVLPLIGVFLALIALTAVAGVLPARRASRVSPVTALATDA</sequence>
<dbReference type="PANTHER" id="PTHR30572:SF4">
    <property type="entry name" value="ABC TRANSPORTER PERMEASE YTRF"/>
    <property type="match status" value="1"/>
</dbReference>
<dbReference type="Pfam" id="PF02687">
    <property type="entry name" value="FtsX"/>
    <property type="match status" value="2"/>
</dbReference>
<reference evidence="9 10" key="1">
    <citation type="submission" date="2018-10" db="EMBL/GenBank/DDBJ databases">
        <title>Sequencing the genomes of 1000 actinobacteria strains.</title>
        <authorList>
            <person name="Klenk H.-P."/>
        </authorList>
    </citation>
    <scope>NUCLEOTIDE SEQUENCE [LARGE SCALE GENOMIC DNA]</scope>
    <source>
        <strain evidence="9 10">DSM 45175</strain>
    </source>
</reference>
<evidence type="ECO:0000256" key="3">
    <source>
        <dbReference type="ARBA" id="ARBA00022692"/>
    </source>
</evidence>
<dbReference type="OrthoDB" id="3678397at2"/>
<evidence type="ECO:0000256" key="6">
    <source>
        <dbReference type="ARBA" id="ARBA00038076"/>
    </source>
</evidence>
<keyword evidence="5 7" id="KW-0472">Membrane</keyword>
<dbReference type="PANTHER" id="PTHR30572">
    <property type="entry name" value="MEMBRANE COMPONENT OF TRANSPORTER-RELATED"/>
    <property type="match status" value="1"/>
</dbReference>
<gene>
    <name evidence="9" type="ORF">BDK92_1819</name>
</gene>
<keyword evidence="4 7" id="KW-1133">Transmembrane helix</keyword>
<feature type="transmembrane region" description="Helical" evidence="7">
    <location>
        <begin position="298"/>
        <end position="324"/>
    </location>
</feature>
<dbReference type="InterPro" id="IPR003838">
    <property type="entry name" value="ABC3_permease_C"/>
</dbReference>
<comment type="subcellular location">
    <subcellularLocation>
        <location evidence="1">Cell membrane</location>
        <topology evidence="1">Multi-pass membrane protein</topology>
    </subcellularLocation>
</comment>
<evidence type="ECO:0000259" key="8">
    <source>
        <dbReference type="Pfam" id="PF02687"/>
    </source>
</evidence>
<feature type="transmembrane region" description="Helical" evidence="7">
    <location>
        <begin position="393"/>
        <end position="416"/>
    </location>
</feature>
<evidence type="ECO:0000256" key="2">
    <source>
        <dbReference type="ARBA" id="ARBA00022475"/>
    </source>
</evidence>
<dbReference type="EMBL" id="RBKT01000001">
    <property type="protein sequence ID" value="RKR87540.1"/>
    <property type="molecule type" value="Genomic_DNA"/>
</dbReference>
<evidence type="ECO:0000256" key="5">
    <source>
        <dbReference type="ARBA" id="ARBA00023136"/>
    </source>
</evidence>
<evidence type="ECO:0000256" key="4">
    <source>
        <dbReference type="ARBA" id="ARBA00022989"/>
    </source>
</evidence>
<evidence type="ECO:0000313" key="10">
    <source>
        <dbReference type="Proteomes" id="UP000277671"/>
    </source>
</evidence>
<dbReference type="RefSeq" id="WP_121156300.1">
    <property type="nucleotide sequence ID" value="NZ_RBKT01000001.1"/>
</dbReference>
<dbReference type="AlphaFoldDB" id="A0A495JEV6"/>
<evidence type="ECO:0000313" key="9">
    <source>
        <dbReference type="EMBL" id="RKR87540.1"/>
    </source>
</evidence>
<feature type="transmembrane region" description="Helical" evidence="7">
    <location>
        <begin position="428"/>
        <end position="454"/>
    </location>
</feature>
<dbReference type="GO" id="GO:0005886">
    <property type="term" value="C:plasma membrane"/>
    <property type="evidence" value="ECO:0007669"/>
    <property type="project" value="UniProtKB-SubCell"/>
</dbReference>
<feature type="domain" description="ABC3 transporter permease C-terminal" evidence="8">
    <location>
        <begin position="257"/>
        <end position="374"/>
    </location>
</feature>
<keyword evidence="3 7" id="KW-0812">Transmembrane</keyword>
<evidence type="ECO:0000256" key="7">
    <source>
        <dbReference type="SAM" id="Phobius"/>
    </source>
</evidence>
<protein>
    <submittedName>
        <fullName evidence="9">Putative ABC transport system permease protein</fullName>
    </submittedName>
</protein>
<proteinExistence type="inferred from homology"/>
<dbReference type="InterPro" id="IPR050250">
    <property type="entry name" value="Macrolide_Exporter_MacB"/>
</dbReference>
<dbReference type="GO" id="GO:0022857">
    <property type="term" value="F:transmembrane transporter activity"/>
    <property type="evidence" value="ECO:0007669"/>
    <property type="project" value="TreeGrafter"/>
</dbReference>